<evidence type="ECO:0000256" key="7">
    <source>
        <dbReference type="ARBA" id="ARBA00023157"/>
    </source>
</evidence>
<evidence type="ECO:0000313" key="13">
    <source>
        <dbReference type="Ensembl" id="ENSSMRP00000006541.1"/>
    </source>
</evidence>
<keyword evidence="14" id="KW-1185">Reference proteome</keyword>
<keyword evidence="10" id="KW-0807">Transducer</keyword>
<dbReference type="PROSITE" id="PS50262">
    <property type="entry name" value="G_PROTEIN_RECEP_F1_2"/>
    <property type="match status" value="1"/>
</dbReference>
<dbReference type="PANTHER" id="PTHR24234">
    <property type="entry name" value="LYSOPHOSPHATIDIC ACID RECEPTOR 5/SPHINGOSYLPHOSPHORYLCHOLINE RECEPTOR"/>
    <property type="match status" value="1"/>
</dbReference>
<dbReference type="InterPro" id="IPR017452">
    <property type="entry name" value="GPCR_Rhodpsn_7TM"/>
</dbReference>
<reference evidence="13" key="2">
    <citation type="submission" date="2025-09" db="UniProtKB">
        <authorList>
            <consortium name="Ensembl"/>
        </authorList>
    </citation>
    <scope>IDENTIFICATION</scope>
</reference>
<protein>
    <recommendedName>
        <fullName evidence="12">G-protein coupled receptors family 1 profile domain-containing protein</fullName>
    </recommendedName>
</protein>
<feature type="transmembrane region" description="Helical" evidence="11">
    <location>
        <begin position="20"/>
        <end position="41"/>
    </location>
</feature>
<evidence type="ECO:0000256" key="8">
    <source>
        <dbReference type="ARBA" id="ARBA00023170"/>
    </source>
</evidence>
<feature type="transmembrane region" description="Helical" evidence="11">
    <location>
        <begin position="81"/>
        <end position="102"/>
    </location>
</feature>
<keyword evidence="3 11" id="KW-0812">Transmembrane</keyword>
<evidence type="ECO:0000259" key="12">
    <source>
        <dbReference type="PROSITE" id="PS50262"/>
    </source>
</evidence>
<feature type="transmembrane region" description="Helical" evidence="11">
    <location>
        <begin position="221"/>
        <end position="241"/>
    </location>
</feature>
<dbReference type="OMA" id="GFFYFRV"/>
<keyword evidence="6 11" id="KW-0472">Membrane</keyword>
<evidence type="ECO:0000256" key="11">
    <source>
        <dbReference type="SAM" id="Phobius"/>
    </source>
</evidence>
<feature type="transmembrane region" description="Helical" evidence="11">
    <location>
        <begin position="53"/>
        <end position="75"/>
    </location>
</feature>
<keyword evidence="8" id="KW-0675">Receptor</keyword>
<dbReference type="GeneTree" id="ENSGT01150000286937"/>
<dbReference type="Proteomes" id="UP000694421">
    <property type="component" value="Unplaced"/>
</dbReference>
<dbReference type="AlphaFoldDB" id="A0A8D0BCN3"/>
<feature type="domain" description="G-protein coupled receptors family 1 profile" evidence="12">
    <location>
        <begin position="33"/>
        <end position="289"/>
    </location>
</feature>
<evidence type="ECO:0000256" key="1">
    <source>
        <dbReference type="ARBA" id="ARBA00004651"/>
    </source>
</evidence>
<proteinExistence type="predicted"/>
<reference evidence="13" key="1">
    <citation type="submission" date="2025-08" db="UniProtKB">
        <authorList>
            <consortium name="Ensembl"/>
        </authorList>
    </citation>
    <scope>IDENTIFICATION</scope>
</reference>
<comment type="subcellular location">
    <subcellularLocation>
        <location evidence="1">Cell membrane</location>
        <topology evidence="1">Multi-pass membrane protein</topology>
    </subcellularLocation>
</comment>
<dbReference type="Pfam" id="PF00001">
    <property type="entry name" value="7tm_1"/>
    <property type="match status" value="1"/>
</dbReference>
<evidence type="ECO:0000256" key="4">
    <source>
        <dbReference type="ARBA" id="ARBA00022989"/>
    </source>
</evidence>
<dbReference type="PANTHER" id="PTHR24234:SF9">
    <property type="entry name" value="G-PROTEIN COUPLED RECEPTOR 132-RELATED"/>
    <property type="match status" value="1"/>
</dbReference>
<accession>A0A8D0BCN3</accession>
<sequence>MNNTDSICPADLNITKYFKIPVYCVVMLTGLPLNALALWVLHRQLKKSAILSIYITNLVLANLLQTLTLPFWIYYSYHNHSWGLGKGVCLVVGFAFRTNFYAKNNFLCLVAMERYFGLVHPLTFYRLQTIQGATGMSIACWLLVATLCAVGIGLEAQNPRAWQEEYCLDSCQLNYKYALFKMIVMGPAFFIPCFLMGFFYFRVLFELRKVASLEKKVKKQIYWFVSLIIVTFFFFFTPYQVTSFYRYYWEVRLADNKIRNCNLVVSTFLYENTTLCLTTLDNIFAPLLYILLLKDIRAEFKYTFNFRGHRHGTLHEPQVQIIPSCLTVRQVERRVGSEEETANSSHTAG</sequence>
<dbReference type="SUPFAM" id="SSF81321">
    <property type="entry name" value="Family A G protein-coupled receptor-like"/>
    <property type="match status" value="1"/>
</dbReference>
<organism evidence="13 14">
    <name type="scientific">Salvator merianae</name>
    <name type="common">Argentine black and white tegu</name>
    <name type="synonym">Tupinambis merianae</name>
    <dbReference type="NCBI Taxonomy" id="96440"/>
    <lineage>
        <taxon>Eukaryota</taxon>
        <taxon>Metazoa</taxon>
        <taxon>Chordata</taxon>
        <taxon>Craniata</taxon>
        <taxon>Vertebrata</taxon>
        <taxon>Euteleostomi</taxon>
        <taxon>Lepidosauria</taxon>
        <taxon>Squamata</taxon>
        <taxon>Bifurcata</taxon>
        <taxon>Unidentata</taxon>
        <taxon>Episquamata</taxon>
        <taxon>Laterata</taxon>
        <taxon>Teiioidea</taxon>
        <taxon>Teiidae</taxon>
        <taxon>Salvator</taxon>
    </lineage>
</organism>
<dbReference type="GO" id="GO:0005886">
    <property type="term" value="C:plasma membrane"/>
    <property type="evidence" value="ECO:0007669"/>
    <property type="project" value="UniProtKB-SubCell"/>
</dbReference>
<keyword evidence="4 11" id="KW-1133">Transmembrane helix</keyword>
<dbReference type="Ensembl" id="ENSSMRT00000007673.1">
    <property type="protein sequence ID" value="ENSSMRP00000006541.1"/>
    <property type="gene ID" value="ENSSMRG00000005309.1"/>
</dbReference>
<evidence type="ECO:0000256" key="9">
    <source>
        <dbReference type="ARBA" id="ARBA00023180"/>
    </source>
</evidence>
<evidence type="ECO:0000256" key="3">
    <source>
        <dbReference type="ARBA" id="ARBA00022692"/>
    </source>
</evidence>
<dbReference type="GO" id="GO:0004930">
    <property type="term" value="F:G protein-coupled receptor activity"/>
    <property type="evidence" value="ECO:0007669"/>
    <property type="project" value="UniProtKB-KW"/>
</dbReference>
<keyword evidence="5" id="KW-0297">G-protein coupled receptor</keyword>
<dbReference type="PRINTS" id="PR00237">
    <property type="entry name" value="GPCRRHODOPSN"/>
</dbReference>
<evidence type="ECO:0000256" key="5">
    <source>
        <dbReference type="ARBA" id="ARBA00023040"/>
    </source>
</evidence>
<dbReference type="PRINTS" id="PR01157">
    <property type="entry name" value="P2YPURNOCPTR"/>
</dbReference>
<evidence type="ECO:0000256" key="2">
    <source>
        <dbReference type="ARBA" id="ARBA00022475"/>
    </source>
</evidence>
<dbReference type="Gene3D" id="1.20.1070.10">
    <property type="entry name" value="Rhodopsin 7-helix transmembrane proteins"/>
    <property type="match status" value="1"/>
</dbReference>
<feature type="transmembrane region" description="Helical" evidence="11">
    <location>
        <begin position="272"/>
        <end position="292"/>
    </location>
</feature>
<name>A0A8D0BCN3_SALMN</name>
<dbReference type="InterPro" id="IPR000276">
    <property type="entry name" value="GPCR_Rhodpsn"/>
</dbReference>
<feature type="transmembrane region" description="Helical" evidence="11">
    <location>
        <begin position="133"/>
        <end position="154"/>
    </location>
</feature>
<feature type="transmembrane region" description="Helical" evidence="11">
    <location>
        <begin position="178"/>
        <end position="201"/>
    </location>
</feature>
<evidence type="ECO:0000313" key="14">
    <source>
        <dbReference type="Proteomes" id="UP000694421"/>
    </source>
</evidence>
<evidence type="ECO:0000256" key="6">
    <source>
        <dbReference type="ARBA" id="ARBA00023136"/>
    </source>
</evidence>
<keyword evidence="9" id="KW-0325">Glycoprotein</keyword>
<keyword evidence="7" id="KW-1015">Disulfide bond</keyword>
<keyword evidence="2" id="KW-1003">Cell membrane</keyword>
<evidence type="ECO:0000256" key="10">
    <source>
        <dbReference type="ARBA" id="ARBA00023224"/>
    </source>
</evidence>